<evidence type="ECO:0000313" key="1">
    <source>
        <dbReference type="EMBL" id="MEB4799199.1"/>
    </source>
</evidence>
<protein>
    <submittedName>
        <fullName evidence="1">Uncharacterized protein</fullName>
    </submittedName>
</protein>
<accession>A0ABU6DN40</accession>
<reference evidence="1 2" key="1">
    <citation type="submission" date="2023-03" db="EMBL/GenBank/DDBJ databases">
        <title>Bacillus Genome Sequencing.</title>
        <authorList>
            <person name="Dunlap C."/>
        </authorList>
    </citation>
    <scope>NUCLEOTIDE SEQUENCE [LARGE SCALE GENOMIC DNA]</scope>
    <source>
        <strain evidence="1 2">NRS-1351</strain>
    </source>
</reference>
<gene>
    <name evidence="1" type="ORF">P5G65_35635</name>
</gene>
<sequence length="171" mass="19213">MSYDVHITKADHWLSSEQYPITPDDIKKVADLLNAYKDIPFLFKEGRITICRADKKVIGVMITIANRIGARVQGDEGEYYDNSSNSYPESPVHLPMAPVVDINESEIHIPDDQLKFIGALVVGYEIQHAKFGKGKILEIISKGKDTELKIKFKEEIGTKRVLPFFAPIGPL</sequence>
<dbReference type="EMBL" id="JAROBY010000111">
    <property type="protein sequence ID" value="MEB4799199.1"/>
    <property type="molecule type" value="Genomic_DNA"/>
</dbReference>
<dbReference type="RefSeq" id="WP_127456927.1">
    <property type="nucleotide sequence ID" value="NZ_JAROBY010000111.1"/>
</dbReference>
<organism evidence="1 2">
    <name type="scientific">Paenibacillus chondroitinus</name>
    <dbReference type="NCBI Taxonomy" id="59842"/>
    <lineage>
        <taxon>Bacteria</taxon>
        <taxon>Bacillati</taxon>
        <taxon>Bacillota</taxon>
        <taxon>Bacilli</taxon>
        <taxon>Bacillales</taxon>
        <taxon>Paenibacillaceae</taxon>
        <taxon>Paenibacillus</taxon>
    </lineage>
</organism>
<dbReference type="Proteomes" id="UP001355653">
    <property type="component" value="Unassembled WGS sequence"/>
</dbReference>
<evidence type="ECO:0000313" key="2">
    <source>
        <dbReference type="Proteomes" id="UP001355653"/>
    </source>
</evidence>
<comment type="caution">
    <text evidence="1">The sequence shown here is derived from an EMBL/GenBank/DDBJ whole genome shotgun (WGS) entry which is preliminary data.</text>
</comment>
<proteinExistence type="predicted"/>
<keyword evidence="2" id="KW-1185">Reference proteome</keyword>
<dbReference type="Pfam" id="PF21196">
    <property type="entry name" value="PcrA_UvrD_tudor"/>
    <property type="match status" value="1"/>
</dbReference>
<name>A0ABU6DN40_9BACL</name>